<dbReference type="PANTHER" id="PTHR10672">
    <property type="entry name" value="ADDUCIN"/>
    <property type="match status" value="1"/>
</dbReference>
<dbReference type="Pfam" id="PF00596">
    <property type="entry name" value="Aldolase_II"/>
    <property type="match status" value="1"/>
</dbReference>
<dbReference type="GO" id="GO:0005856">
    <property type="term" value="C:cytoskeleton"/>
    <property type="evidence" value="ECO:0007669"/>
    <property type="project" value="TreeGrafter"/>
</dbReference>
<proteinExistence type="predicted"/>
<dbReference type="InterPro" id="IPR051017">
    <property type="entry name" value="Aldolase-II_Adducin_sf"/>
</dbReference>
<gene>
    <name evidence="2" type="ORF">VP1G_06039</name>
</gene>
<protein>
    <submittedName>
        <fullName evidence="2">Meiotically up-regulated gene 14 protein</fullName>
    </submittedName>
</protein>
<evidence type="ECO:0000259" key="1">
    <source>
        <dbReference type="SMART" id="SM01007"/>
    </source>
</evidence>
<sequence length="320" mass="34731">MSPAVISEVVPADVTVAVAKSQPVEKVEEVEKELTPLEAISHGDVLPDIPTFPSFTEERKHILVHMAAVFRNWSRMGYAEGQSGHISVRDPEFPQIMWMNPLSRHYGTLTAGDMIPMEIATGRIVGGVPNPATGKITGNKAGYFIHSAVHKRRPDIHAICHAHTAAGRAWSVFAKPLEMITQDVCSLYGCHAVYKAYGGIVFASDEGERIADALGQHNKGAILMNHGLLSVGYTVDEAGFIFGLMERSCAIQLQVEAACANGLKKNIISDEEAAYNCRMASENNALYREMQPDVELEIEAAGGEEALARGFETLDASIKL</sequence>
<dbReference type="Proteomes" id="UP000078576">
    <property type="component" value="Unassembled WGS sequence"/>
</dbReference>
<dbReference type="EMBL" id="KN714718">
    <property type="protein sequence ID" value="KUI58754.1"/>
    <property type="molecule type" value="Genomic_DNA"/>
</dbReference>
<organism evidence="2 3">
    <name type="scientific">Cytospora mali</name>
    <name type="common">Apple Valsa canker fungus</name>
    <name type="synonym">Valsa mali</name>
    <dbReference type="NCBI Taxonomy" id="578113"/>
    <lineage>
        <taxon>Eukaryota</taxon>
        <taxon>Fungi</taxon>
        <taxon>Dikarya</taxon>
        <taxon>Ascomycota</taxon>
        <taxon>Pezizomycotina</taxon>
        <taxon>Sordariomycetes</taxon>
        <taxon>Sordariomycetidae</taxon>
        <taxon>Diaporthales</taxon>
        <taxon>Cytosporaceae</taxon>
        <taxon>Cytospora</taxon>
    </lineage>
</organism>
<name>A0A194V4C0_CYTMA</name>
<dbReference type="STRING" id="694573.A0A194V4C0"/>
<accession>A0A194V4C0</accession>
<dbReference type="GO" id="GO:0051015">
    <property type="term" value="F:actin filament binding"/>
    <property type="evidence" value="ECO:0007669"/>
    <property type="project" value="TreeGrafter"/>
</dbReference>
<dbReference type="Gene3D" id="3.40.225.10">
    <property type="entry name" value="Class II aldolase/adducin N-terminal domain"/>
    <property type="match status" value="1"/>
</dbReference>
<evidence type="ECO:0000313" key="2">
    <source>
        <dbReference type="EMBL" id="KUI58754.1"/>
    </source>
</evidence>
<dbReference type="PANTHER" id="PTHR10672:SF25">
    <property type="entry name" value="MEIOTICALLY UP-REGULATED GENE 14 PROTEIN"/>
    <property type="match status" value="1"/>
</dbReference>
<dbReference type="InterPro" id="IPR001303">
    <property type="entry name" value="Aldolase_II/adducin_N"/>
</dbReference>
<dbReference type="InterPro" id="IPR036409">
    <property type="entry name" value="Aldolase_II/adducin_N_sf"/>
</dbReference>
<dbReference type="SUPFAM" id="SSF53639">
    <property type="entry name" value="AraD/HMP-PK domain-like"/>
    <property type="match status" value="1"/>
</dbReference>
<feature type="domain" description="Class II aldolase/adducin N-terminal" evidence="1">
    <location>
        <begin position="64"/>
        <end position="253"/>
    </location>
</feature>
<dbReference type="AlphaFoldDB" id="A0A194V4C0"/>
<dbReference type="FunFam" id="3.40.225.10:FF:000009">
    <property type="entry name" value="Class II aldolase/adducin N-terminal"/>
    <property type="match status" value="1"/>
</dbReference>
<dbReference type="OrthoDB" id="3238794at2759"/>
<dbReference type="SMART" id="SM01007">
    <property type="entry name" value="Aldolase_II"/>
    <property type="match status" value="1"/>
</dbReference>
<reference evidence="3" key="1">
    <citation type="submission" date="2014-12" db="EMBL/GenBank/DDBJ databases">
        <title>Genome Sequence of Valsa Canker Pathogens Uncovers a Specific Adaption of Colonization on Woody Bark.</title>
        <authorList>
            <person name="Yin Z."/>
            <person name="Liu H."/>
            <person name="Gao X."/>
            <person name="Li Z."/>
            <person name="Song N."/>
            <person name="Ke X."/>
            <person name="Dai Q."/>
            <person name="Wu Y."/>
            <person name="Sun Y."/>
            <person name="Xu J.-R."/>
            <person name="Kang Z.K."/>
            <person name="Wang L."/>
            <person name="Huang L."/>
        </authorList>
    </citation>
    <scope>NUCLEOTIDE SEQUENCE [LARGE SCALE GENOMIC DNA]</scope>
    <source>
        <strain evidence="3">SXYL134</strain>
    </source>
</reference>
<keyword evidence="3" id="KW-1185">Reference proteome</keyword>
<evidence type="ECO:0000313" key="3">
    <source>
        <dbReference type="Proteomes" id="UP000078576"/>
    </source>
</evidence>